<reference evidence="2 3" key="1">
    <citation type="submission" date="2023-05" db="EMBL/GenBank/DDBJ databases">
        <title>Rombocin, a short stable natural nisin variant, displays selective antimicrobial activity against Listeria monocytogenes and employs dual mode of action to kill target bacterial strains.</title>
        <authorList>
            <person name="Wambui J."/>
            <person name="Stephan R."/>
            <person name="Kuipers O.P."/>
        </authorList>
    </citation>
    <scope>NUCLEOTIDE SEQUENCE [LARGE SCALE GENOMIC DNA]</scope>
    <source>
        <strain evidence="2 3">RC002</strain>
    </source>
</reference>
<dbReference type="Proteomes" id="UP001301012">
    <property type="component" value="Unassembled WGS sequence"/>
</dbReference>
<keyword evidence="3" id="KW-1185">Reference proteome</keyword>
<feature type="transmembrane region" description="Helical" evidence="1">
    <location>
        <begin position="29"/>
        <end position="47"/>
    </location>
</feature>
<evidence type="ECO:0000313" key="3">
    <source>
        <dbReference type="Proteomes" id="UP001301012"/>
    </source>
</evidence>
<evidence type="ECO:0000256" key="1">
    <source>
        <dbReference type="SAM" id="Phobius"/>
    </source>
</evidence>
<protein>
    <submittedName>
        <fullName evidence="2">Uncharacterized protein</fullName>
    </submittedName>
</protein>
<feature type="transmembrane region" description="Helical" evidence="1">
    <location>
        <begin position="7"/>
        <end position="23"/>
    </location>
</feature>
<keyword evidence="1" id="KW-0472">Membrane</keyword>
<evidence type="ECO:0000313" key="2">
    <source>
        <dbReference type="EMBL" id="MDK2562377.1"/>
    </source>
</evidence>
<comment type="caution">
    <text evidence="2">The sequence shown here is derived from an EMBL/GenBank/DDBJ whole genome shotgun (WGS) entry which is preliminary data.</text>
</comment>
<dbReference type="RefSeq" id="WP_284131357.1">
    <property type="nucleotide sequence ID" value="NZ_JASKYM010000001.1"/>
</dbReference>
<organism evidence="2 3">
    <name type="scientific">Romboutsia sedimentorum</name>
    <dbReference type="NCBI Taxonomy" id="1368474"/>
    <lineage>
        <taxon>Bacteria</taxon>
        <taxon>Bacillati</taxon>
        <taxon>Bacillota</taxon>
        <taxon>Clostridia</taxon>
        <taxon>Peptostreptococcales</taxon>
        <taxon>Peptostreptococcaceae</taxon>
        <taxon>Romboutsia</taxon>
    </lineage>
</organism>
<dbReference type="EMBL" id="JASKYM010000001">
    <property type="protein sequence ID" value="MDK2562377.1"/>
    <property type="molecule type" value="Genomic_DNA"/>
</dbReference>
<proteinExistence type="predicted"/>
<keyword evidence="1" id="KW-0812">Transmembrane</keyword>
<keyword evidence="1" id="KW-1133">Transmembrane helix</keyword>
<sequence length="49" mass="5565">MKFQKEFILVALALILYCAAMFFADTFGIYLLTPMYILIGIATASYFSE</sequence>
<accession>A0ABT7E662</accession>
<gene>
    <name evidence="2" type="ORF">QOZ84_02360</name>
</gene>
<name>A0ABT7E662_9FIRM</name>